<dbReference type="FunFam" id="3.40.50.300:FF:000074">
    <property type="entry name" value="Multidrug resistance-associated protein 5 isoform 1"/>
    <property type="match status" value="1"/>
</dbReference>
<comment type="subcellular location">
    <subcellularLocation>
        <location evidence="1">Endomembrane system</location>
        <topology evidence="1">Multi-pass membrane protein</topology>
    </subcellularLocation>
</comment>
<evidence type="ECO:0000256" key="3">
    <source>
        <dbReference type="ARBA" id="ARBA00022448"/>
    </source>
</evidence>
<keyword evidence="6" id="KW-0547">Nucleotide-binding</keyword>
<dbReference type="GO" id="GO:0140359">
    <property type="term" value="F:ABC-type transporter activity"/>
    <property type="evidence" value="ECO:0007669"/>
    <property type="project" value="InterPro"/>
</dbReference>
<dbReference type="EMBL" id="NEDP02005513">
    <property type="protein sequence ID" value="OWF39710.1"/>
    <property type="molecule type" value="Genomic_DNA"/>
</dbReference>
<dbReference type="CDD" id="cd03244">
    <property type="entry name" value="ABCC_MRP_domain2"/>
    <property type="match status" value="1"/>
</dbReference>
<feature type="transmembrane region" description="Helical" evidence="11">
    <location>
        <begin position="202"/>
        <end position="229"/>
    </location>
</feature>
<feature type="compositionally biased region" description="Basic and acidic residues" evidence="10">
    <location>
        <begin position="752"/>
        <end position="765"/>
    </location>
</feature>
<accession>A0A210PT90</accession>
<keyword evidence="15" id="KW-1185">Reference proteome</keyword>
<evidence type="ECO:0000259" key="12">
    <source>
        <dbReference type="PROSITE" id="PS50893"/>
    </source>
</evidence>
<dbReference type="Gene3D" id="1.20.1560.10">
    <property type="entry name" value="ABC transporter type 1, transmembrane domain"/>
    <property type="match status" value="2"/>
</dbReference>
<evidence type="ECO:0000259" key="13">
    <source>
        <dbReference type="PROSITE" id="PS50929"/>
    </source>
</evidence>
<feature type="domain" description="ABC transmembrane type-1" evidence="13">
    <location>
        <begin position="168"/>
        <end position="444"/>
    </location>
</feature>
<dbReference type="InterPro" id="IPR011527">
    <property type="entry name" value="ABC1_TM_dom"/>
</dbReference>
<evidence type="ECO:0000256" key="8">
    <source>
        <dbReference type="ARBA" id="ARBA00022989"/>
    </source>
</evidence>
<keyword evidence="9 11" id="KW-0472">Membrane</keyword>
<dbReference type="OrthoDB" id="6500128at2759"/>
<dbReference type="SUPFAM" id="SSF90123">
    <property type="entry name" value="ABC transporter transmembrane region"/>
    <property type="match status" value="2"/>
</dbReference>
<dbReference type="GO" id="GO:0012505">
    <property type="term" value="C:endomembrane system"/>
    <property type="evidence" value="ECO:0007669"/>
    <property type="project" value="UniProtKB-SubCell"/>
</dbReference>
<evidence type="ECO:0000313" key="15">
    <source>
        <dbReference type="Proteomes" id="UP000242188"/>
    </source>
</evidence>
<evidence type="ECO:0000256" key="7">
    <source>
        <dbReference type="ARBA" id="ARBA00022840"/>
    </source>
</evidence>
<dbReference type="PROSITE" id="PS00211">
    <property type="entry name" value="ABC_TRANSPORTER_1"/>
    <property type="match status" value="2"/>
</dbReference>
<dbReference type="PANTHER" id="PTHR24223:SF447">
    <property type="entry name" value="MULTIDRUG RESISTANCE-ASSOCIATED PROTEIN 5"/>
    <property type="match status" value="1"/>
</dbReference>
<feature type="transmembrane region" description="Helical" evidence="11">
    <location>
        <begin position="803"/>
        <end position="827"/>
    </location>
</feature>
<keyword evidence="8 11" id="KW-1133">Transmembrane helix</keyword>
<sequence length="1399" mass="155705">MSDDGKPQLRKFSIFPDRKDKLSFDNPAINGDPDMEGENIRMQTLNGLTDSHFTHGSAYSRKYSVSLKTLKPFRPSSKDGKIPVNKAGFFSYITISWMSSLVMKIYRHRDEALKEEDIWKISDWESCDVNTDRLEQIWEKEVASHGEEGSSFLRAWLKFIQTRLYIKILLVCINAVLTFFMSGFITNLVVSYLESESSDLGYAMALLAGNLVGQVLRATSFVFIIFFGVQTGIRFRAGMLGVVYKKILKLKSVKGKVASEIVTIFGADSMRVFINCISFVYLLALPVYVIIGTAYAYYLIGYWCFIALGSFLICYQLQAQLTIVVASLRRKTLIHTDKRIRKMTEVLNSMKMIKMYGWEESFQSAITAIRKSEVRVLRTAAIINSITNAIIPVTPSIASVATIATYRAFGNELTASTAFALVSTLDFLRIIVSFVPFATRTLGESRITFERVKKLMLRDEYQAPSSEVLDDSNAVEIQDAVFQWTPVSDIPDDKSKKREKKKKKNNEDRASISSLLLDSIDLNVKKGQLVGICGAVGCGKSSLISAILGRMPQSIGHLAVHGSVAYAAQQAWIFNGTLKDNIVFGQPYDADWYKQVIYACGLEPDLDLLANGDETEIGEKGINISGGQKQRLSLARAVYSKSDIYLLDDPLSAVDVHVGRHLFHKCIKKMLAGKTVILVTHQLQYLKHCDEILVMAEGRIAEHGSHEYLLDCGGYYGSMMGQFHATSAFTAATGKEATSSSRNEDDQGSSDQRGERKVKSGKDEQETSSTNESKGKLTQKEDAGYGMVTFGTYKSYIDAAGGFGLAAAVLLLYILSMGIVVFGDWWLGIWLGQTTKSGILESAANMTVNNTLSTTMSTPSLNQTIRLPTEEQTSGVDFYLTIYLATLAAIIVFTTLKGVIASTVMVKASGRLHNRALDKVMKAPMAFFDANPPGRILNRFSRDLDEGDVFLPNLLDVMLQIVLMVLMSLISSAVNLPWIAIAFLPVVVVYYWFKKISAEATRQLKRFENVARSPLINHVTTSGTGLSTIVSFNQQTQFIVNCMKYTDVTSTGLMLFEGSMRWIELRLDIASSLLVVATTMTMILTKGSISPALAALSLSLTIRVVSVMQFVVRVMNETEARFTSIQRLHEYESSLETETDTTSVVPDESWPREGRLIFSDVLMCYRKDMDPVLRNIHFNIHPKQKVGIVGRTGAGKSSLAAALFRLCDLTEGHIYIDGVDIAHIPRKVLRSRLSTIPQDPVLFAGTLRYNLDPFSKYTDEVIWTALEQVHMKEKIRQFGEQLDFQVEENGENFSVGERQLICLARAVLRRNKILVLDEATASIDTSTDALIQKTIRDSFSDCTVLTIAHRLNTVLHCDTILIMEAGEILETGHPQNLLANPNSVFNRMIRAQTVKTPSP</sequence>
<feature type="domain" description="ABC transporter" evidence="12">
    <location>
        <begin position="1156"/>
        <end position="1390"/>
    </location>
</feature>
<feature type="transmembrane region" description="Helical" evidence="11">
    <location>
        <begin position="164"/>
        <end position="190"/>
    </location>
</feature>
<dbReference type="InterPro" id="IPR050173">
    <property type="entry name" value="ABC_transporter_C-like"/>
</dbReference>
<keyword evidence="3" id="KW-0813">Transport</keyword>
<dbReference type="Pfam" id="PF00664">
    <property type="entry name" value="ABC_membrane"/>
    <property type="match status" value="2"/>
</dbReference>
<evidence type="ECO:0000256" key="5">
    <source>
        <dbReference type="ARBA" id="ARBA00022737"/>
    </source>
</evidence>
<comment type="similarity">
    <text evidence="2">Belongs to the ABC transporter superfamily. ABCC family. Conjugate transporter (TC 3.A.1.208) subfamily.</text>
</comment>
<dbReference type="STRING" id="6573.A0A210PT90"/>
<dbReference type="GO" id="GO:0016887">
    <property type="term" value="F:ATP hydrolysis activity"/>
    <property type="evidence" value="ECO:0007669"/>
    <property type="project" value="InterPro"/>
</dbReference>
<feature type="transmembrane region" description="Helical" evidence="11">
    <location>
        <begin position="949"/>
        <end position="970"/>
    </location>
</feature>
<name>A0A210PT90_MIZYE</name>
<feature type="transmembrane region" description="Helical" evidence="11">
    <location>
        <begin position="976"/>
        <end position="993"/>
    </location>
</feature>
<reference evidence="14 15" key="1">
    <citation type="journal article" date="2017" name="Nat. Ecol. Evol.">
        <title>Scallop genome provides insights into evolution of bilaterian karyotype and development.</title>
        <authorList>
            <person name="Wang S."/>
            <person name="Zhang J."/>
            <person name="Jiao W."/>
            <person name="Li J."/>
            <person name="Xun X."/>
            <person name="Sun Y."/>
            <person name="Guo X."/>
            <person name="Huan P."/>
            <person name="Dong B."/>
            <person name="Zhang L."/>
            <person name="Hu X."/>
            <person name="Sun X."/>
            <person name="Wang J."/>
            <person name="Zhao C."/>
            <person name="Wang Y."/>
            <person name="Wang D."/>
            <person name="Huang X."/>
            <person name="Wang R."/>
            <person name="Lv J."/>
            <person name="Li Y."/>
            <person name="Zhang Z."/>
            <person name="Liu B."/>
            <person name="Lu W."/>
            <person name="Hui Y."/>
            <person name="Liang J."/>
            <person name="Zhou Z."/>
            <person name="Hou R."/>
            <person name="Li X."/>
            <person name="Liu Y."/>
            <person name="Li H."/>
            <person name="Ning X."/>
            <person name="Lin Y."/>
            <person name="Zhao L."/>
            <person name="Xing Q."/>
            <person name="Dou J."/>
            <person name="Li Y."/>
            <person name="Mao J."/>
            <person name="Guo H."/>
            <person name="Dou H."/>
            <person name="Li T."/>
            <person name="Mu C."/>
            <person name="Jiang W."/>
            <person name="Fu Q."/>
            <person name="Fu X."/>
            <person name="Miao Y."/>
            <person name="Liu J."/>
            <person name="Yu Q."/>
            <person name="Li R."/>
            <person name="Liao H."/>
            <person name="Li X."/>
            <person name="Kong Y."/>
            <person name="Jiang Z."/>
            <person name="Chourrout D."/>
            <person name="Li R."/>
            <person name="Bao Z."/>
        </authorList>
    </citation>
    <scope>NUCLEOTIDE SEQUENCE [LARGE SCALE GENOMIC DNA]</scope>
    <source>
        <strain evidence="14 15">PY_sf001</strain>
    </source>
</reference>
<dbReference type="Proteomes" id="UP000242188">
    <property type="component" value="Unassembled WGS sequence"/>
</dbReference>
<dbReference type="InterPro" id="IPR017871">
    <property type="entry name" value="ABC_transporter-like_CS"/>
</dbReference>
<dbReference type="InterPro" id="IPR003439">
    <property type="entry name" value="ABC_transporter-like_ATP-bd"/>
</dbReference>
<evidence type="ECO:0000256" key="6">
    <source>
        <dbReference type="ARBA" id="ARBA00022741"/>
    </source>
</evidence>
<dbReference type="PANTHER" id="PTHR24223">
    <property type="entry name" value="ATP-BINDING CASSETTE SUB-FAMILY C"/>
    <property type="match status" value="1"/>
</dbReference>
<protein>
    <submittedName>
        <fullName evidence="14">Multidrug resistance-associated protein 5</fullName>
    </submittedName>
</protein>
<keyword evidence="7" id="KW-0067">ATP-binding</keyword>
<feature type="transmembrane region" description="Helical" evidence="11">
    <location>
        <begin position="1091"/>
        <end position="1112"/>
    </location>
</feature>
<dbReference type="InterPro" id="IPR003593">
    <property type="entry name" value="AAA+_ATPase"/>
</dbReference>
<evidence type="ECO:0000256" key="11">
    <source>
        <dbReference type="SAM" id="Phobius"/>
    </source>
</evidence>
<keyword evidence="5" id="KW-0677">Repeat</keyword>
<dbReference type="CDD" id="cd18592">
    <property type="entry name" value="ABC_6TM_MRP5_8_9_D1"/>
    <property type="match status" value="1"/>
</dbReference>
<dbReference type="Gene3D" id="3.40.50.300">
    <property type="entry name" value="P-loop containing nucleotide triphosphate hydrolases"/>
    <property type="match status" value="2"/>
</dbReference>
<dbReference type="FunFam" id="1.20.1560.10:FF:000010">
    <property type="entry name" value="Multidrug resistance-associated ABC transporter"/>
    <property type="match status" value="1"/>
</dbReference>
<dbReference type="CDD" id="cd18599">
    <property type="entry name" value="ABC_6TM_MRP5_8_9_D2"/>
    <property type="match status" value="1"/>
</dbReference>
<gene>
    <name evidence="14" type="ORF">KP79_PYT12275</name>
</gene>
<feature type="domain" description="ABC transmembrane type-1" evidence="13">
    <location>
        <begin position="807"/>
        <end position="1120"/>
    </location>
</feature>
<feature type="transmembrane region" description="Helical" evidence="11">
    <location>
        <begin position="882"/>
        <end position="906"/>
    </location>
</feature>
<evidence type="ECO:0000256" key="10">
    <source>
        <dbReference type="SAM" id="MobiDB-lite"/>
    </source>
</evidence>
<evidence type="ECO:0000256" key="4">
    <source>
        <dbReference type="ARBA" id="ARBA00022692"/>
    </source>
</evidence>
<feature type="domain" description="ABC transporter" evidence="12">
    <location>
        <begin position="502"/>
        <end position="722"/>
    </location>
</feature>
<feature type="transmembrane region" description="Helical" evidence="11">
    <location>
        <begin position="279"/>
        <end position="300"/>
    </location>
</feature>
<dbReference type="GO" id="GO:0005524">
    <property type="term" value="F:ATP binding"/>
    <property type="evidence" value="ECO:0007669"/>
    <property type="project" value="UniProtKB-KW"/>
</dbReference>
<dbReference type="SMART" id="SM00382">
    <property type="entry name" value="AAA"/>
    <property type="match status" value="2"/>
</dbReference>
<dbReference type="FunFam" id="3.40.50.300:FF:000997">
    <property type="entry name" value="Multidrug resistance-associated protein 1"/>
    <property type="match status" value="1"/>
</dbReference>
<keyword evidence="4 11" id="KW-0812">Transmembrane</keyword>
<dbReference type="SUPFAM" id="SSF52540">
    <property type="entry name" value="P-loop containing nucleoside triphosphate hydrolases"/>
    <property type="match status" value="2"/>
</dbReference>
<dbReference type="CDD" id="cd03250">
    <property type="entry name" value="ABCC_MRP_domain1"/>
    <property type="match status" value="1"/>
</dbReference>
<dbReference type="Pfam" id="PF00005">
    <property type="entry name" value="ABC_tran"/>
    <property type="match status" value="2"/>
</dbReference>
<feature type="region of interest" description="Disordered" evidence="10">
    <location>
        <begin position="734"/>
        <end position="778"/>
    </location>
</feature>
<dbReference type="PROSITE" id="PS50929">
    <property type="entry name" value="ABC_TM1F"/>
    <property type="match status" value="2"/>
</dbReference>
<organism evidence="14 15">
    <name type="scientific">Mizuhopecten yessoensis</name>
    <name type="common">Japanese scallop</name>
    <name type="synonym">Patinopecten yessoensis</name>
    <dbReference type="NCBI Taxonomy" id="6573"/>
    <lineage>
        <taxon>Eukaryota</taxon>
        <taxon>Metazoa</taxon>
        <taxon>Spiralia</taxon>
        <taxon>Lophotrochozoa</taxon>
        <taxon>Mollusca</taxon>
        <taxon>Bivalvia</taxon>
        <taxon>Autobranchia</taxon>
        <taxon>Pteriomorphia</taxon>
        <taxon>Pectinida</taxon>
        <taxon>Pectinoidea</taxon>
        <taxon>Pectinidae</taxon>
        <taxon>Mizuhopecten</taxon>
    </lineage>
</organism>
<evidence type="ECO:0000313" key="14">
    <source>
        <dbReference type="EMBL" id="OWF39710.1"/>
    </source>
</evidence>
<dbReference type="GO" id="GO:0016020">
    <property type="term" value="C:membrane"/>
    <property type="evidence" value="ECO:0007669"/>
    <property type="project" value="InterPro"/>
</dbReference>
<proteinExistence type="inferred from homology"/>
<dbReference type="InterPro" id="IPR036640">
    <property type="entry name" value="ABC1_TM_sf"/>
</dbReference>
<feature type="transmembrane region" description="Helical" evidence="11">
    <location>
        <begin position="306"/>
        <end position="328"/>
    </location>
</feature>
<evidence type="ECO:0000256" key="1">
    <source>
        <dbReference type="ARBA" id="ARBA00004127"/>
    </source>
</evidence>
<comment type="caution">
    <text evidence="14">The sequence shown here is derived from an EMBL/GenBank/DDBJ whole genome shotgun (WGS) entry which is preliminary data.</text>
</comment>
<evidence type="ECO:0000256" key="2">
    <source>
        <dbReference type="ARBA" id="ARBA00009726"/>
    </source>
</evidence>
<evidence type="ECO:0000256" key="9">
    <source>
        <dbReference type="ARBA" id="ARBA00023136"/>
    </source>
</evidence>
<dbReference type="InterPro" id="IPR027417">
    <property type="entry name" value="P-loop_NTPase"/>
</dbReference>
<dbReference type="PROSITE" id="PS50893">
    <property type="entry name" value="ABC_TRANSPORTER_2"/>
    <property type="match status" value="2"/>
</dbReference>